<reference evidence="2 3" key="1">
    <citation type="submission" date="2019-03" db="EMBL/GenBank/DDBJ databases">
        <title>Genomic Encyclopedia of Type Strains, Phase IV (KMG-IV): sequencing the most valuable type-strain genomes for metagenomic binning, comparative biology and taxonomic classification.</title>
        <authorList>
            <person name="Goeker M."/>
        </authorList>
    </citation>
    <scope>NUCLEOTIDE SEQUENCE [LARGE SCALE GENOMIC DNA]</scope>
    <source>
        <strain evidence="2 3">DSM 2781</strain>
    </source>
</reference>
<accession>A0A4R2NMH4</accession>
<sequence length="311" mass="34521">MVTSPDLVGLPNPWDGKAFLKTIARGPGTRHFLSARKLRDILLGDIRRLQDGEAFSLAPVVEWREAILAARKKAQEEGDPFNVGVEFVLSDQLEQPEARGVPSDQLKRFAHVATGSGFPLDLAHTQYVEARRVGNPYGYAPLKRTTVMNLDRRGSPLPRRLPPIRPKSPSPEGLSAQTAAKNATLIQHLWVWAIENGHLGRKAQNPWEFRRGVPQKDTTLNVKGCLLVSSCVGGVGVRAGQSMPNRNEIKFLRRFKRRRTLICAEPYPYQPPALRSHLPALDRITIPPVPAEQLTLPCGKELLLCLGSLRP</sequence>
<dbReference type="EMBL" id="SLXL01000005">
    <property type="protein sequence ID" value="TCP22873.1"/>
    <property type="molecule type" value="Genomic_DNA"/>
</dbReference>
<gene>
    <name evidence="2" type="ORF">EV656_105176</name>
</gene>
<organism evidence="2 3">
    <name type="scientific">Rhodovulum adriaticum</name>
    <name type="common">Rhodopseudomonas adriatica</name>
    <dbReference type="NCBI Taxonomy" id="35804"/>
    <lineage>
        <taxon>Bacteria</taxon>
        <taxon>Pseudomonadati</taxon>
        <taxon>Pseudomonadota</taxon>
        <taxon>Alphaproteobacteria</taxon>
        <taxon>Rhodobacterales</taxon>
        <taxon>Paracoccaceae</taxon>
        <taxon>Rhodovulum</taxon>
    </lineage>
</organism>
<protein>
    <submittedName>
        <fullName evidence="2">Uncharacterized protein</fullName>
    </submittedName>
</protein>
<dbReference type="AlphaFoldDB" id="A0A4R2NMH4"/>
<evidence type="ECO:0000313" key="2">
    <source>
        <dbReference type="EMBL" id="TCP22873.1"/>
    </source>
</evidence>
<dbReference type="Proteomes" id="UP000295733">
    <property type="component" value="Unassembled WGS sequence"/>
</dbReference>
<evidence type="ECO:0000256" key="1">
    <source>
        <dbReference type="SAM" id="MobiDB-lite"/>
    </source>
</evidence>
<proteinExistence type="predicted"/>
<keyword evidence="3" id="KW-1185">Reference proteome</keyword>
<comment type="caution">
    <text evidence="2">The sequence shown here is derived from an EMBL/GenBank/DDBJ whole genome shotgun (WGS) entry which is preliminary data.</text>
</comment>
<name>A0A4R2NMH4_RHOAD</name>
<evidence type="ECO:0000313" key="3">
    <source>
        <dbReference type="Proteomes" id="UP000295733"/>
    </source>
</evidence>
<feature type="region of interest" description="Disordered" evidence="1">
    <location>
        <begin position="152"/>
        <end position="175"/>
    </location>
</feature>
<feature type="compositionally biased region" description="Pro residues" evidence="1">
    <location>
        <begin position="159"/>
        <end position="169"/>
    </location>
</feature>